<sequence length="114" mass="13264">MILVATILRNIMKRRGSMRDRRIQRMCISTRKASTRVRKPKRWGMDLVRCTVLLSSVVNPCNMQLKSELEGFCHQNPVQINGMCCFHLLLDSVFFFPVTLLVMDHRYVTCVSCL</sequence>
<proteinExistence type="predicted"/>
<name>A0A0A9HRM7_ARUDO</name>
<reference evidence="1" key="2">
    <citation type="journal article" date="2015" name="Data Brief">
        <title>Shoot transcriptome of the giant reed, Arundo donax.</title>
        <authorList>
            <person name="Barrero R.A."/>
            <person name="Guerrero F.D."/>
            <person name="Moolhuijzen P."/>
            <person name="Goolsby J.A."/>
            <person name="Tidwell J."/>
            <person name="Bellgard S.E."/>
            <person name="Bellgard M.I."/>
        </authorList>
    </citation>
    <scope>NUCLEOTIDE SEQUENCE</scope>
    <source>
        <tissue evidence="1">Shoot tissue taken approximately 20 cm above the soil surface</tissue>
    </source>
</reference>
<accession>A0A0A9HRM7</accession>
<evidence type="ECO:0000313" key="1">
    <source>
        <dbReference type="EMBL" id="JAE37531.1"/>
    </source>
</evidence>
<protein>
    <submittedName>
        <fullName evidence="1">Uncharacterized protein</fullName>
    </submittedName>
</protein>
<organism evidence="1">
    <name type="scientific">Arundo donax</name>
    <name type="common">Giant reed</name>
    <name type="synonym">Donax arundinaceus</name>
    <dbReference type="NCBI Taxonomy" id="35708"/>
    <lineage>
        <taxon>Eukaryota</taxon>
        <taxon>Viridiplantae</taxon>
        <taxon>Streptophyta</taxon>
        <taxon>Embryophyta</taxon>
        <taxon>Tracheophyta</taxon>
        <taxon>Spermatophyta</taxon>
        <taxon>Magnoliopsida</taxon>
        <taxon>Liliopsida</taxon>
        <taxon>Poales</taxon>
        <taxon>Poaceae</taxon>
        <taxon>PACMAD clade</taxon>
        <taxon>Arundinoideae</taxon>
        <taxon>Arundineae</taxon>
        <taxon>Arundo</taxon>
    </lineage>
</organism>
<dbReference type="AlphaFoldDB" id="A0A0A9HRM7"/>
<reference evidence="1" key="1">
    <citation type="submission" date="2014-09" db="EMBL/GenBank/DDBJ databases">
        <authorList>
            <person name="Magalhaes I.L.F."/>
            <person name="Oliveira U."/>
            <person name="Santos F.R."/>
            <person name="Vidigal T.H.D.A."/>
            <person name="Brescovit A.D."/>
            <person name="Santos A.J."/>
        </authorList>
    </citation>
    <scope>NUCLEOTIDE SEQUENCE</scope>
    <source>
        <tissue evidence="1">Shoot tissue taken approximately 20 cm above the soil surface</tissue>
    </source>
</reference>
<dbReference type="EMBL" id="GBRH01160365">
    <property type="protein sequence ID" value="JAE37531.1"/>
    <property type="molecule type" value="Transcribed_RNA"/>
</dbReference>